<feature type="DNA-binding region" description="H-T-H motif" evidence="4">
    <location>
        <begin position="36"/>
        <end position="55"/>
    </location>
</feature>
<dbReference type="InterPro" id="IPR001647">
    <property type="entry name" value="HTH_TetR"/>
</dbReference>
<evidence type="ECO:0000313" key="7">
    <source>
        <dbReference type="Proteomes" id="UP000638313"/>
    </source>
</evidence>
<dbReference type="Gene3D" id="1.10.10.60">
    <property type="entry name" value="Homeodomain-like"/>
    <property type="match status" value="1"/>
</dbReference>
<keyword evidence="2 4" id="KW-0238">DNA-binding</keyword>
<comment type="caution">
    <text evidence="6">The sequence shown here is derived from an EMBL/GenBank/DDBJ whole genome shotgun (WGS) entry which is preliminary data.</text>
</comment>
<dbReference type="Pfam" id="PF00440">
    <property type="entry name" value="TetR_N"/>
    <property type="match status" value="1"/>
</dbReference>
<dbReference type="SUPFAM" id="SSF46689">
    <property type="entry name" value="Homeodomain-like"/>
    <property type="match status" value="1"/>
</dbReference>
<keyword evidence="7" id="KW-1185">Reference proteome</keyword>
<evidence type="ECO:0000256" key="2">
    <source>
        <dbReference type="ARBA" id="ARBA00023125"/>
    </source>
</evidence>
<dbReference type="PANTHER" id="PTHR30055">
    <property type="entry name" value="HTH-TYPE TRANSCRIPTIONAL REGULATOR RUTR"/>
    <property type="match status" value="1"/>
</dbReference>
<evidence type="ECO:0000313" key="6">
    <source>
        <dbReference type="EMBL" id="GHF73183.1"/>
    </source>
</evidence>
<dbReference type="PRINTS" id="PR00455">
    <property type="entry name" value="HTHTETR"/>
</dbReference>
<gene>
    <name evidence="6" type="ORF">GCM10010218_62990</name>
</gene>
<dbReference type="PANTHER" id="PTHR30055:SF234">
    <property type="entry name" value="HTH-TYPE TRANSCRIPTIONAL REGULATOR BETI"/>
    <property type="match status" value="1"/>
</dbReference>
<dbReference type="EMBL" id="BNBD01000023">
    <property type="protein sequence ID" value="GHF73183.1"/>
    <property type="molecule type" value="Genomic_DNA"/>
</dbReference>
<evidence type="ECO:0000256" key="1">
    <source>
        <dbReference type="ARBA" id="ARBA00023015"/>
    </source>
</evidence>
<name>A0A919B9Q5_9ACTN</name>
<protein>
    <submittedName>
        <fullName evidence="6">TetR family transcriptional regulator</fullName>
    </submittedName>
</protein>
<dbReference type="InterPro" id="IPR009057">
    <property type="entry name" value="Homeodomain-like_sf"/>
</dbReference>
<reference evidence="6" key="1">
    <citation type="journal article" date="2014" name="Int. J. Syst. Evol. Microbiol.">
        <title>Complete genome sequence of Corynebacterium casei LMG S-19264T (=DSM 44701T), isolated from a smear-ripened cheese.</title>
        <authorList>
            <consortium name="US DOE Joint Genome Institute (JGI-PGF)"/>
            <person name="Walter F."/>
            <person name="Albersmeier A."/>
            <person name="Kalinowski J."/>
            <person name="Ruckert C."/>
        </authorList>
    </citation>
    <scope>NUCLEOTIDE SEQUENCE</scope>
    <source>
        <strain evidence="6">JCM 4059</strain>
    </source>
</reference>
<dbReference type="RefSeq" id="WP_229891769.1">
    <property type="nucleotide sequence ID" value="NZ_BNBD01000023.1"/>
</dbReference>
<dbReference type="Proteomes" id="UP000638313">
    <property type="component" value="Unassembled WGS sequence"/>
</dbReference>
<dbReference type="InterPro" id="IPR050109">
    <property type="entry name" value="HTH-type_TetR-like_transc_reg"/>
</dbReference>
<evidence type="ECO:0000256" key="4">
    <source>
        <dbReference type="PROSITE-ProRule" id="PRU00335"/>
    </source>
</evidence>
<dbReference type="GO" id="GO:0000976">
    <property type="term" value="F:transcription cis-regulatory region binding"/>
    <property type="evidence" value="ECO:0007669"/>
    <property type="project" value="TreeGrafter"/>
</dbReference>
<accession>A0A919B9Q5</accession>
<dbReference type="Gene3D" id="1.10.357.10">
    <property type="entry name" value="Tetracycline Repressor, domain 2"/>
    <property type="match status" value="1"/>
</dbReference>
<dbReference type="GO" id="GO:0003700">
    <property type="term" value="F:DNA-binding transcription factor activity"/>
    <property type="evidence" value="ECO:0007669"/>
    <property type="project" value="TreeGrafter"/>
</dbReference>
<reference evidence="6" key="2">
    <citation type="submission" date="2020-09" db="EMBL/GenBank/DDBJ databases">
        <authorList>
            <person name="Sun Q."/>
            <person name="Ohkuma M."/>
        </authorList>
    </citation>
    <scope>NUCLEOTIDE SEQUENCE</scope>
    <source>
        <strain evidence="6">JCM 4059</strain>
    </source>
</reference>
<keyword evidence="3" id="KW-0804">Transcription</keyword>
<feature type="domain" description="HTH tetR-type" evidence="5">
    <location>
        <begin position="13"/>
        <end position="73"/>
    </location>
</feature>
<evidence type="ECO:0000259" key="5">
    <source>
        <dbReference type="PROSITE" id="PS50977"/>
    </source>
</evidence>
<dbReference type="AlphaFoldDB" id="A0A919B9Q5"/>
<proteinExistence type="predicted"/>
<dbReference type="PROSITE" id="PS50977">
    <property type="entry name" value="HTH_TETR_2"/>
    <property type="match status" value="1"/>
</dbReference>
<keyword evidence="1" id="KW-0805">Transcription regulation</keyword>
<sequence>MTPEPSLRERKKQETRQRISDVATTLIAERGFDQVTVAEIAKAAHVSAMTVFNYFPRKEDLFLDRIPQAAELVTAAVRDRQPGQPPLAAVRRTLLGLVDEGHPLLGLADRYAHFWRIVVESPALRARAREGAEEVENALASALEEAGEPAPALASALMLAACRSAYLAAARRLMAGERAAAVLPDYRAEMEKALGAAEQALGVVQRAS</sequence>
<organism evidence="6 7">
    <name type="scientific">Streptomyces mashuensis</name>
    <dbReference type="NCBI Taxonomy" id="33904"/>
    <lineage>
        <taxon>Bacteria</taxon>
        <taxon>Bacillati</taxon>
        <taxon>Actinomycetota</taxon>
        <taxon>Actinomycetes</taxon>
        <taxon>Kitasatosporales</taxon>
        <taxon>Streptomycetaceae</taxon>
        <taxon>Streptomyces</taxon>
    </lineage>
</organism>
<evidence type="ECO:0000256" key="3">
    <source>
        <dbReference type="ARBA" id="ARBA00023163"/>
    </source>
</evidence>